<dbReference type="Proteomes" id="UP000485058">
    <property type="component" value="Unassembled WGS sequence"/>
</dbReference>
<comment type="caution">
    <text evidence="1">The sequence shown here is derived from an EMBL/GenBank/DDBJ whole genome shotgun (WGS) entry which is preliminary data.</text>
</comment>
<dbReference type="EMBL" id="BLLF01008253">
    <property type="protein sequence ID" value="GFH33306.1"/>
    <property type="molecule type" value="Genomic_DNA"/>
</dbReference>
<dbReference type="AlphaFoldDB" id="A0A6A0AKD7"/>
<organism evidence="1 2">
    <name type="scientific">Haematococcus lacustris</name>
    <name type="common">Green alga</name>
    <name type="synonym">Haematococcus pluvialis</name>
    <dbReference type="NCBI Taxonomy" id="44745"/>
    <lineage>
        <taxon>Eukaryota</taxon>
        <taxon>Viridiplantae</taxon>
        <taxon>Chlorophyta</taxon>
        <taxon>core chlorophytes</taxon>
        <taxon>Chlorophyceae</taxon>
        <taxon>CS clade</taxon>
        <taxon>Chlamydomonadales</taxon>
        <taxon>Haematococcaceae</taxon>
        <taxon>Haematococcus</taxon>
    </lineage>
</organism>
<evidence type="ECO:0000313" key="1">
    <source>
        <dbReference type="EMBL" id="GFH33306.1"/>
    </source>
</evidence>
<name>A0A6A0AKD7_HAELA</name>
<accession>A0A6A0AKD7</accession>
<feature type="non-terminal residue" evidence="1">
    <location>
        <position position="1"/>
    </location>
</feature>
<gene>
    <name evidence="1" type="ORF">HaLaN_32656</name>
</gene>
<keyword evidence="2" id="KW-1185">Reference proteome</keyword>
<reference evidence="1 2" key="1">
    <citation type="submission" date="2020-02" db="EMBL/GenBank/DDBJ databases">
        <title>Draft genome sequence of Haematococcus lacustris strain NIES-144.</title>
        <authorList>
            <person name="Morimoto D."/>
            <person name="Nakagawa S."/>
            <person name="Yoshida T."/>
            <person name="Sawayama S."/>
        </authorList>
    </citation>
    <scope>NUCLEOTIDE SEQUENCE [LARGE SCALE GENOMIC DNA]</scope>
    <source>
        <strain evidence="1 2">NIES-144</strain>
    </source>
</reference>
<evidence type="ECO:0000313" key="2">
    <source>
        <dbReference type="Proteomes" id="UP000485058"/>
    </source>
</evidence>
<feature type="non-terminal residue" evidence="1">
    <location>
        <position position="49"/>
    </location>
</feature>
<proteinExistence type="predicted"/>
<sequence length="49" mass="5405">MAFRLERGALMWRLDVVHSQGSSLSLLAAAYMPECRDASLAVRLAVRAD</sequence>
<protein>
    <submittedName>
        <fullName evidence="1">Uncharacterized protein</fullName>
    </submittedName>
</protein>